<evidence type="ECO:0000313" key="2">
    <source>
        <dbReference type="Proteomes" id="UP000541444"/>
    </source>
</evidence>
<dbReference type="Proteomes" id="UP000541444">
    <property type="component" value="Unassembled WGS sequence"/>
</dbReference>
<keyword evidence="2" id="KW-1185">Reference proteome</keyword>
<reference evidence="1 2" key="1">
    <citation type="journal article" date="2020" name="IScience">
        <title>Genome Sequencing of the Endangered Kingdonia uniflora (Circaeasteraceae, Ranunculales) Reveals Potential Mechanisms of Evolutionary Specialization.</title>
        <authorList>
            <person name="Sun Y."/>
            <person name="Deng T."/>
            <person name="Zhang A."/>
            <person name="Moore M.J."/>
            <person name="Landis J.B."/>
            <person name="Lin N."/>
            <person name="Zhang H."/>
            <person name="Zhang X."/>
            <person name="Huang J."/>
            <person name="Zhang X."/>
            <person name="Sun H."/>
            <person name="Wang H."/>
        </authorList>
    </citation>
    <scope>NUCLEOTIDE SEQUENCE [LARGE SCALE GENOMIC DNA]</scope>
    <source>
        <strain evidence="1">TB1705</strain>
        <tissue evidence="1">Leaf</tissue>
    </source>
</reference>
<gene>
    <name evidence="1" type="ORF">GIB67_005666</name>
</gene>
<name>A0A7J7NIF5_9MAGN</name>
<dbReference type="EMBL" id="JACGCM010000779">
    <property type="protein sequence ID" value="KAF6166790.1"/>
    <property type="molecule type" value="Genomic_DNA"/>
</dbReference>
<proteinExistence type="predicted"/>
<dbReference type="AlphaFoldDB" id="A0A7J7NIF5"/>
<accession>A0A7J7NIF5</accession>
<organism evidence="1 2">
    <name type="scientific">Kingdonia uniflora</name>
    <dbReference type="NCBI Taxonomy" id="39325"/>
    <lineage>
        <taxon>Eukaryota</taxon>
        <taxon>Viridiplantae</taxon>
        <taxon>Streptophyta</taxon>
        <taxon>Embryophyta</taxon>
        <taxon>Tracheophyta</taxon>
        <taxon>Spermatophyta</taxon>
        <taxon>Magnoliopsida</taxon>
        <taxon>Ranunculales</taxon>
        <taxon>Circaeasteraceae</taxon>
        <taxon>Kingdonia</taxon>
    </lineage>
</organism>
<sequence>MRDFEETCISINLTNSGWVEYYNHLKDVKQKQITGEKGVATGPGPSNLTTLKRPRDVQNQKIQEPKVMMMSLKRVIIKACYDAGIIDNYISYFSSRSLFATLPDRSSLILDSLDFVEDNDLMLDVPSNGFFSEEELLHPFSSCSLQKINANSDTVI</sequence>
<protein>
    <submittedName>
        <fullName evidence="1">Uncharacterized protein</fullName>
    </submittedName>
</protein>
<comment type="caution">
    <text evidence="1">The sequence shown here is derived from an EMBL/GenBank/DDBJ whole genome shotgun (WGS) entry which is preliminary data.</text>
</comment>
<evidence type="ECO:0000313" key="1">
    <source>
        <dbReference type="EMBL" id="KAF6166790.1"/>
    </source>
</evidence>
<dbReference type="OrthoDB" id="515401at2759"/>